<dbReference type="Gene3D" id="3.30.1490.20">
    <property type="entry name" value="ATP-grasp fold, A domain"/>
    <property type="match status" value="1"/>
</dbReference>
<feature type="domain" description="PEP-utilising enzyme mobile" evidence="1">
    <location>
        <begin position="742"/>
        <end position="812"/>
    </location>
</feature>
<sequence length="830" mass="89855">MAETWETDWERELVLPLADPDAADAARVGAKGAALARTAIAGLRVPAGFHVTEKAYRRYVEEAGIGEEILTAVADLGPDEAERAIGELFARHEPGTELSGAIRWAYSDLGDREHEVAVRASGAEEIAGLAFGGRYLARLGVRGDTALLAAVREVWASLWTAQAIVYRQRAGIRHEDAAMAIVVQSMLEPEATGTLFTVAPMSEAPGQMLVNAGRGGSGRREAEQIVVDRSSGKVAARRTSGATVLSARDAAELAQVGMRVEELFERPMVVRWARHEGVPWVLQATPVTSLGDTEVWNDSIASDDVWSNGATGEVLADVMTPCTWSVLRLALQASVPATMVPGFLTFGVIGGRLYQNVSVRNAISRAFGRAGPPAARFDRLAGDTETEPAPLPRRTVLRAVGPVAARSAARGAANRRRLNDFLAGARDRADTVRRRVADAPSERDLIRLWHDDVLPHLLRCGQMEEAVSGQSAGGLPATHRSVAAAVGEEDANLLLTGVAAPDGTPSATLGPIVGLARYARGIVGRDTYRQRWGHRGPEEFELASPRPAEDPEWPGPVSDEARAAVTLLRDRGRERRRAWWRLRERHPGQAARISRRVAKFSRVTYQREAVRSEMVRALWTVRQFVLRAGELTGVGDDVFFLPVDEILAVLDGDRRPLERVAVRRRTYERYRALPPYPTLIKGRFDPFAWAADPDRRTDVYEGPGPAAQDEDGGTLPGFAGSAGVVEGPVRVLAHAEDGDHLRDGEVIVAMVTNIGWSPLFTRASAVITDVGAPLSHMVVAARELGIPAVVGTGDATARLRTGDIVRVDGTRGTVEVLERRVREPERATAR</sequence>
<evidence type="ECO:0000313" key="3">
    <source>
        <dbReference type="EMBL" id="POM25680.1"/>
    </source>
</evidence>
<dbReference type="InterPro" id="IPR051549">
    <property type="entry name" value="PEP_Utilizing_Enz"/>
</dbReference>
<dbReference type="GO" id="GO:0016301">
    <property type="term" value="F:kinase activity"/>
    <property type="evidence" value="ECO:0007669"/>
    <property type="project" value="InterPro"/>
</dbReference>
<name>A0A2P4UKU9_9ACTN</name>
<reference evidence="3 4" key="1">
    <citation type="journal article" date="2017" name="Chemistry">
        <title>Isolation, Biosynthesis and Chemical Modifications of Rubterolones A-F: Rare Tropolone Alkaloids from Actinomadura sp. 5-2.</title>
        <authorList>
            <person name="Guo H."/>
            <person name="Benndorf R."/>
            <person name="Leichnitz D."/>
            <person name="Klassen J.L."/>
            <person name="Vollmers J."/>
            <person name="Gorls H."/>
            <person name="Steinacker M."/>
            <person name="Weigel C."/>
            <person name="Dahse H.M."/>
            <person name="Kaster A.K."/>
            <person name="de Beer Z.W."/>
            <person name="Poulsen M."/>
            <person name="Beemelmanns C."/>
        </authorList>
    </citation>
    <scope>NUCLEOTIDE SEQUENCE [LARGE SCALE GENOMIC DNA]</scope>
    <source>
        <strain evidence="3 4">5-2</strain>
    </source>
</reference>
<dbReference type="EMBL" id="MTBP01000001">
    <property type="protein sequence ID" value="POM25680.1"/>
    <property type="molecule type" value="Genomic_DNA"/>
</dbReference>
<dbReference type="Gene3D" id="3.30.470.20">
    <property type="entry name" value="ATP-grasp fold, B domain"/>
    <property type="match status" value="1"/>
</dbReference>
<feature type="domain" description="Pyruvate phosphate dikinase AMP/ATP-binding" evidence="2">
    <location>
        <begin position="27"/>
        <end position="293"/>
    </location>
</feature>
<dbReference type="SUPFAM" id="SSF52009">
    <property type="entry name" value="Phosphohistidine domain"/>
    <property type="match status" value="1"/>
</dbReference>
<keyword evidence="4" id="KW-1185">Reference proteome</keyword>
<evidence type="ECO:0000313" key="4">
    <source>
        <dbReference type="Proteomes" id="UP000242367"/>
    </source>
</evidence>
<dbReference type="PANTHER" id="PTHR43615">
    <property type="entry name" value="PHOSPHOENOLPYRUVATE SYNTHASE-RELATED"/>
    <property type="match status" value="1"/>
</dbReference>
<dbReference type="RefSeq" id="WP_103560752.1">
    <property type="nucleotide sequence ID" value="NZ_MTBP01000001.1"/>
</dbReference>
<organism evidence="3 4">
    <name type="scientific">Actinomadura rubteroloni</name>
    <dbReference type="NCBI Taxonomy" id="1926885"/>
    <lineage>
        <taxon>Bacteria</taxon>
        <taxon>Bacillati</taxon>
        <taxon>Actinomycetota</taxon>
        <taxon>Actinomycetes</taxon>
        <taxon>Streptosporangiales</taxon>
        <taxon>Thermomonosporaceae</taxon>
        <taxon>Actinomadura</taxon>
    </lineage>
</organism>
<dbReference type="InterPro" id="IPR036637">
    <property type="entry name" value="Phosphohistidine_dom_sf"/>
</dbReference>
<dbReference type="AlphaFoldDB" id="A0A2P4UKU9"/>
<dbReference type="Proteomes" id="UP000242367">
    <property type="component" value="Unassembled WGS sequence"/>
</dbReference>
<dbReference type="Gene3D" id="3.50.30.10">
    <property type="entry name" value="Phosphohistidine domain"/>
    <property type="match status" value="1"/>
</dbReference>
<dbReference type="Pfam" id="PF01326">
    <property type="entry name" value="PPDK_N"/>
    <property type="match status" value="1"/>
</dbReference>
<dbReference type="PANTHER" id="PTHR43615:SF1">
    <property type="entry name" value="PPDK_N DOMAIN-CONTAINING PROTEIN"/>
    <property type="match status" value="1"/>
</dbReference>
<proteinExistence type="predicted"/>
<dbReference type="InterPro" id="IPR008279">
    <property type="entry name" value="PEP-util_enz_mobile_dom"/>
</dbReference>
<accession>A0A2P4UKU9</accession>
<dbReference type="SUPFAM" id="SSF56059">
    <property type="entry name" value="Glutathione synthetase ATP-binding domain-like"/>
    <property type="match status" value="1"/>
</dbReference>
<gene>
    <name evidence="3" type="primary">cmdD</name>
    <name evidence="3" type="ORF">BTM25_00630</name>
</gene>
<protein>
    <submittedName>
        <fullName evidence="3">Chondramide synthase cmdD</fullName>
    </submittedName>
</protein>
<comment type="caution">
    <text evidence="3">The sequence shown here is derived from an EMBL/GenBank/DDBJ whole genome shotgun (WGS) entry which is preliminary data.</text>
</comment>
<dbReference type="InterPro" id="IPR013815">
    <property type="entry name" value="ATP_grasp_subdomain_1"/>
</dbReference>
<dbReference type="GO" id="GO:0005524">
    <property type="term" value="F:ATP binding"/>
    <property type="evidence" value="ECO:0007669"/>
    <property type="project" value="InterPro"/>
</dbReference>
<dbReference type="Pfam" id="PF00391">
    <property type="entry name" value="PEP-utilizers"/>
    <property type="match status" value="1"/>
</dbReference>
<evidence type="ECO:0000259" key="2">
    <source>
        <dbReference type="Pfam" id="PF01326"/>
    </source>
</evidence>
<evidence type="ECO:0000259" key="1">
    <source>
        <dbReference type="Pfam" id="PF00391"/>
    </source>
</evidence>
<dbReference type="InterPro" id="IPR002192">
    <property type="entry name" value="PPDK_AMP/ATP-bd"/>
</dbReference>